<evidence type="ECO:0000256" key="4">
    <source>
        <dbReference type="ARBA" id="ARBA00023157"/>
    </source>
</evidence>
<proteinExistence type="predicted"/>
<dbReference type="InterPro" id="IPR001507">
    <property type="entry name" value="ZP_dom"/>
</dbReference>
<dbReference type="GO" id="GO:0016020">
    <property type="term" value="C:membrane"/>
    <property type="evidence" value="ECO:0007669"/>
    <property type="project" value="UniProtKB-SubCell"/>
</dbReference>
<dbReference type="SMART" id="SM00832">
    <property type="entry name" value="C8"/>
    <property type="match status" value="4"/>
</dbReference>
<dbReference type="PROSITE" id="PS51233">
    <property type="entry name" value="VWFD"/>
    <property type="match status" value="4"/>
</dbReference>
<evidence type="ECO:0000259" key="7">
    <source>
        <dbReference type="PROSITE" id="PS51233"/>
    </source>
</evidence>
<evidence type="ECO:0000256" key="2">
    <source>
        <dbReference type="ARBA" id="ARBA00022729"/>
    </source>
</evidence>
<keyword evidence="5" id="KW-0325">Glycoprotein</keyword>
<dbReference type="Ensembl" id="ENSNNAT00000023952.1">
    <property type="protein sequence ID" value="ENSNNAP00000022851.1"/>
    <property type="gene ID" value="ENSNNAG00000014950.1"/>
</dbReference>
<reference evidence="8" key="1">
    <citation type="submission" date="2025-08" db="UniProtKB">
        <authorList>
            <consortium name="Ensembl"/>
        </authorList>
    </citation>
    <scope>IDENTIFICATION</scope>
</reference>
<dbReference type="OrthoDB" id="5945029at2759"/>
<dbReference type="SMART" id="SM00241">
    <property type="entry name" value="ZP"/>
    <property type="match status" value="1"/>
</dbReference>
<keyword evidence="6" id="KW-1133">Transmembrane helix</keyword>
<dbReference type="InterPro" id="IPR014853">
    <property type="entry name" value="VWF/SSPO/ZAN-like_Cys-rich_dom"/>
</dbReference>
<dbReference type="InterPro" id="IPR042235">
    <property type="entry name" value="ZP-C_dom"/>
</dbReference>
<protein>
    <recommendedName>
        <fullName evidence="7">VWFD domain-containing protein</fullName>
    </recommendedName>
</protein>
<accession>A0A8C6Y191</accession>
<keyword evidence="9" id="KW-1185">Reference proteome</keyword>
<feature type="domain" description="VWFD" evidence="7">
    <location>
        <begin position="444"/>
        <end position="624"/>
    </location>
</feature>
<reference evidence="8" key="2">
    <citation type="submission" date="2025-09" db="UniProtKB">
        <authorList>
            <consortium name="Ensembl"/>
        </authorList>
    </citation>
    <scope>IDENTIFICATION</scope>
</reference>
<feature type="domain" description="VWFD" evidence="7">
    <location>
        <begin position="1185"/>
        <end position="1408"/>
    </location>
</feature>
<evidence type="ECO:0000313" key="9">
    <source>
        <dbReference type="Proteomes" id="UP000694559"/>
    </source>
</evidence>
<feature type="domain" description="VWFD" evidence="7">
    <location>
        <begin position="834"/>
        <end position="988"/>
    </location>
</feature>
<keyword evidence="3 6" id="KW-0472">Membrane</keyword>
<dbReference type="Gene3D" id="2.10.25.10">
    <property type="entry name" value="Laminin"/>
    <property type="match status" value="3"/>
</dbReference>
<comment type="subcellular location">
    <subcellularLocation>
        <location evidence="1">Membrane</location>
    </subcellularLocation>
</comment>
<dbReference type="Gene3D" id="2.60.40.4100">
    <property type="entry name" value="Zona pellucida, ZP-C domain"/>
    <property type="match status" value="1"/>
</dbReference>
<evidence type="ECO:0000256" key="5">
    <source>
        <dbReference type="ARBA" id="ARBA00023180"/>
    </source>
</evidence>
<dbReference type="PANTHER" id="PTHR46160:SF9">
    <property type="entry name" value="PROTEIN PRY2-RELATED"/>
    <property type="match status" value="1"/>
</dbReference>
<dbReference type="Pfam" id="PF08742">
    <property type="entry name" value="C8"/>
    <property type="match status" value="4"/>
</dbReference>
<organism evidence="8 9">
    <name type="scientific">Naja naja</name>
    <name type="common">Indian cobra</name>
    <dbReference type="NCBI Taxonomy" id="35670"/>
    <lineage>
        <taxon>Eukaryota</taxon>
        <taxon>Metazoa</taxon>
        <taxon>Chordata</taxon>
        <taxon>Craniata</taxon>
        <taxon>Vertebrata</taxon>
        <taxon>Euteleostomi</taxon>
        <taxon>Lepidosauria</taxon>
        <taxon>Squamata</taxon>
        <taxon>Bifurcata</taxon>
        <taxon>Unidentata</taxon>
        <taxon>Episquamata</taxon>
        <taxon>Toxicofera</taxon>
        <taxon>Serpentes</taxon>
        <taxon>Colubroidea</taxon>
        <taxon>Elapidae</taxon>
        <taxon>Elapinae</taxon>
        <taxon>Naja</taxon>
    </lineage>
</organism>
<dbReference type="InterPro" id="IPR001846">
    <property type="entry name" value="VWF_type-D"/>
</dbReference>
<dbReference type="FunFam" id="2.10.25.10:FF:000055">
    <property type="entry name" value="alpha-tectorin isoform X1"/>
    <property type="match status" value="3"/>
</dbReference>
<dbReference type="InterPro" id="IPR052749">
    <property type="entry name" value="Alpha-tectorin"/>
</dbReference>
<feature type="domain" description="VWFD" evidence="7">
    <location>
        <begin position="65"/>
        <end position="239"/>
    </location>
</feature>
<dbReference type="InterPro" id="IPR055355">
    <property type="entry name" value="ZP-C"/>
</dbReference>
<dbReference type="SUPFAM" id="SSF57567">
    <property type="entry name" value="Serine protease inhibitors"/>
    <property type="match status" value="3"/>
</dbReference>
<dbReference type="PANTHER" id="PTHR46160">
    <property type="entry name" value="ALPHA-TECTORIN-RELATED"/>
    <property type="match status" value="1"/>
</dbReference>
<dbReference type="SMART" id="SM00216">
    <property type="entry name" value="VWD"/>
    <property type="match status" value="4"/>
</dbReference>
<keyword evidence="4" id="KW-1015">Disulfide bond</keyword>
<sequence length="1651" mass="184381">ATNNLGTYFPDLGSMEVGDLLWLSDCTKRCSCENSSTFHCIPASCNPGQQCAIQDGKLGCKNQLSTCTISGDPHYFTFDGAIAHFQGSCAYEISKTPNSSLDFSFRVVATNKNFRNPRVSFIYRWTFGLVAMWLGGYGQLNVASLPIALPAKLEHLANITKRSQMVTIRTHPSLEVQYNGRHALFVRVGPEYWGKLSGMCGNFNGYRDDDKVLPDGKNAKNDAEFGNAWISDISPPKCTNDTGAFAPCINHLELEPKCGILTDQSGPFSECHWHEEPAPYYNSCIFDLCQYGQRHDMLCAAIETYEEMCQTLGVQVPSWREEHGCAITCPPNAYYDFCGTGCPLTCANHTVLIKCPNPCIPGCTCQEGHVLNDGACIPLGQCGCQHNGRDYQLGEEMVLPDACSKKCSCKQPGHPLECQELACGPQEICKTVDGIWDCYPVSYGTMWVFGYFHVIMFSGAAFSYQGACTYILTQYCGPPGKLPAFTIHIVNGHRYSIAASWTRQLTLDVYGEHVIVKEGQEGKMQVHGLWMNLPVILASGKLHAYYSGSSLIVQTEFGLSISYNWSYYVSISVPETYSGFLCGLGGDFSESHQQDFRTPNGSIVHDRNIFGNSWKKMDSPSFCAVVEVSATCSETQLALFRSQNYCGMISDRDGPFKECASLMGFQNHTENCVTDLCINQGVHKTLCKALQSYAWQCQVRGISIQPWREIMECELTCPPNSYYELCGSPCPVSCTQPAGPPSCFQSMCVEGCQCEAGFVLSGTDCVPWEQCGCSYNGQYYLKGETFFLEGENCKKKYYCDGSISALEANGSFCRPEQFCGTRKGVFGCHALPDGICRVSKFLHYTTFDGQQYNFQVSPNTSWVEVKNEKLLNSPLSVLSEVIVSVNNTQIYLQREHQATVKVNKTLGITIYQHGLYTILKTEFGLIVNYDPGHNLFVKLSPEYRGLTCGLCGNFNELMEDDFMMRNGSPTEDILDFILNWTSETNLADTGESVAFIPVLEQGEHLTQFKSLCWIIKDPDGPFASCHLQVDPLSFFTDCIFDLYASSGDHGILCHSVQIYVATCQRANVTISPWRRGDFCGLDCQTNSHYELCGVPCRDVCSHVWVQLHCLPMCSEGCFCDHGYLRSGESCIPEQQCGCIYNGLNYKVKHYFMTSPSDFRCIAASCNPGQTCTMKDGKLGCHSPWGTCTVTGDPHYFTFDGSVAHFQGTCAYEISKLCNASSPFFYRVVAQNQHRGNSLVSFVTRVEIWSKSSMLSFHIVLKTAANVEIHYNGQHTLFIKVGPEYQGKLCGMCGDFNGVSEDDKVLPDGSRAQNDFPMKSNSTLEPCDENLQEYEELCGILVSQTGPFAKCSWHVDPSPFYLACLYDLCHYGRHNNMLCISLAAYEEMCFLEGIQMPSWRASVQCRECPSLSIVQPIWEDLFLIYNTHTHTHTHICEVTNRGKKQQCCNKKKLSSAFFPPNFFFSCSFQVNSTHAIYTNVVQGHLENTYGGMISRDRFLFLRFSCAFPLNINLSMASVIYPIHDIINMTVSSGQGNYQAIMTLYQDPQYSKPFSQSPIVLTVNHRAYVGIKILGADPTRFVVTLSSCWATPDRDPSSIMFFLNYIYMPPFSEDSGRLTVFWDTTQCWHFYKVSLLPPTILGPQFTYSKRMEG</sequence>
<keyword evidence="6" id="KW-0812">Transmembrane</keyword>
<evidence type="ECO:0000256" key="3">
    <source>
        <dbReference type="ARBA" id="ARBA00023136"/>
    </source>
</evidence>
<feature type="transmembrane region" description="Helical" evidence="6">
    <location>
        <begin position="121"/>
        <end position="140"/>
    </location>
</feature>
<evidence type="ECO:0000256" key="1">
    <source>
        <dbReference type="ARBA" id="ARBA00004370"/>
    </source>
</evidence>
<dbReference type="InterPro" id="IPR002919">
    <property type="entry name" value="TIL_dom"/>
</dbReference>
<dbReference type="Pfam" id="PF00094">
    <property type="entry name" value="VWD"/>
    <property type="match status" value="5"/>
</dbReference>
<name>A0A8C6Y191_NAJNA</name>
<dbReference type="InterPro" id="IPR036084">
    <property type="entry name" value="Ser_inhib-like_sf"/>
</dbReference>
<dbReference type="GeneTree" id="ENSGT00950000183155"/>
<dbReference type="InterPro" id="IPR025615">
    <property type="entry name" value="TILa_dom"/>
</dbReference>
<dbReference type="Proteomes" id="UP000694559">
    <property type="component" value="Unplaced"/>
</dbReference>
<keyword evidence="2" id="KW-0732">Signal</keyword>
<dbReference type="Pfam" id="PF01826">
    <property type="entry name" value="TIL"/>
    <property type="match status" value="3"/>
</dbReference>
<dbReference type="CDD" id="cd19941">
    <property type="entry name" value="TIL"/>
    <property type="match status" value="3"/>
</dbReference>
<evidence type="ECO:0000313" key="8">
    <source>
        <dbReference type="Ensembl" id="ENSNNAP00000022851.1"/>
    </source>
</evidence>
<dbReference type="Pfam" id="PF12714">
    <property type="entry name" value="TILa"/>
    <property type="match status" value="2"/>
</dbReference>
<evidence type="ECO:0000256" key="6">
    <source>
        <dbReference type="SAM" id="Phobius"/>
    </source>
</evidence>
<dbReference type="Pfam" id="PF00100">
    <property type="entry name" value="Zona_pellucida"/>
    <property type="match status" value="1"/>
</dbReference>